<sequence>MSPRPYAQDLLSLHTAIPFVMSITRTTRTFLTSGKSSSNLQHTARWACDPIYEDPDAPKSSVGRDQPLTDHSPSHEPAISHSQSETSAPPTRRTGPSAMARRFYAPTYREPTPGQAQRETDAPQTVDGHRRQHARRLLQLPREPELSQLAVDLESAREQHTEDFTALREQIQSLRDQLADALFTFQAAQTVLRSRMESAERAQRD</sequence>
<feature type="coiled-coil region" evidence="1">
    <location>
        <begin position="150"/>
        <end position="177"/>
    </location>
</feature>
<reference evidence="3" key="1">
    <citation type="journal article" date="2020" name="Stud. Mycol.">
        <title>101 Dothideomycetes genomes: a test case for predicting lifestyles and emergence of pathogens.</title>
        <authorList>
            <person name="Haridas S."/>
            <person name="Albert R."/>
            <person name="Binder M."/>
            <person name="Bloem J."/>
            <person name="Labutti K."/>
            <person name="Salamov A."/>
            <person name="Andreopoulos B."/>
            <person name="Baker S."/>
            <person name="Barry K."/>
            <person name="Bills G."/>
            <person name="Bluhm B."/>
            <person name="Cannon C."/>
            <person name="Castanera R."/>
            <person name="Culley D."/>
            <person name="Daum C."/>
            <person name="Ezra D."/>
            <person name="Gonzalez J."/>
            <person name="Henrissat B."/>
            <person name="Kuo A."/>
            <person name="Liang C."/>
            <person name="Lipzen A."/>
            <person name="Lutzoni F."/>
            <person name="Magnuson J."/>
            <person name="Mondo S."/>
            <person name="Nolan M."/>
            <person name="Ohm R."/>
            <person name="Pangilinan J."/>
            <person name="Park H.-J."/>
            <person name="Ramirez L."/>
            <person name="Alfaro M."/>
            <person name="Sun H."/>
            <person name="Tritt A."/>
            <person name="Yoshinaga Y."/>
            <person name="Zwiers L.-H."/>
            <person name="Turgeon B."/>
            <person name="Goodwin S."/>
            <person name="Spatafora J."/>
            <person name="Crous P."/>
            <person name="Grigoriev I."/>
        </authorList>
    </citation>
    <scope>NUCLEOTIDE SEQUENCE</scope>
    <source>
        <strain evidence="3">CBS 260.36</strain>
    </source>
</reference>
<evidence type="ECO:0000256" key="2">
    <source>
        <dbReference type="SAM" id="MobiDB-lite"/>
    </source>
</evidence>
<keyword evidence="1" id="KW-0175">Coiled coil</keyword>
<comment type="caution">
    <text evidence="3">The sequence shown here is derived from an EMBL/GenBank/DDBJ whole genome shotgun (WGS) entry which is preliminary data.</text>
</comment>
<feature type="compositionally biased region" description="Polar residues" evidence="2">
    <location>
        <begin position="80"/>
        <end position="89"/>
    </location>
</feature>
<protein>
    <submittedName>
        <fullName evidence="3">Uncharacterized protein</fullName>
    </submittedName>
</protein>
<name>A0A9P4J091_9PEZI</name>
<proteinExistence type="predicted"/>
<organism evidence="3 4">
    <name type="scientific">Myriangium duriaei CBS 260.36</name>
    <dbReference type="NCBI Taxonomy" id="1168546"/>
    <lineage>
        <taxon>Eukaryota</taxon>
        <taxon>Fungi</taxon>
        <taxon>Dikarya</taxon>
        <taxon>Ascomycota</taxon>
        <taxon>Pezizomycotina</taxon>
        <taxon>Dothideomycetes</taxon>
        <taxon>Dothideomycetidae</taxon>
        <taxon>Myriangiales</taxon>
        <taxon>Myriangiaceae</taxon>
        <taxon>Myriangium</taxon>
    </lineage>
</organism>
<gene>
    <name evidence="3" type="ORF">K461DRAFT_296452</name>
</gene>
<accession>A0A9P4J091</accession>
<keyword evidence="4" id="KW-1185">Reference proteome</keyword>
<dbReference type="EMBL" id="ML996090">
    <property type="protein sequence ID" value="KAF2150064.1"/>
    <property type="molecule type" value="Genomic_DNA"/>
</dbReference>
<dbReference type="AlphaFoldDB" id="A0A9P4J091"/>
<evidence type="ECO:0000313" key="4">
    <source>
        <dbReference type="Proteomes" id="UP000799439"/>
    </source>
</evidence>
<feature type="region of interest" description="Disordered" evidence="2">
    <location>
        <begin position="50"/>
        <end position="128"/>
    </location>
</feature>
<evidence type="ECO:0000313" key="3">
    <source>
        <dbReference type="EMBL" id="KAF2150064.1"/>
    </source>
</evidence>
<dbReference type="Proteomes" id="UP000799439">
    <property type="component" value="Unassembled WGS sequence"/>
</dbReference>
<evidence type="ECO:0000256" key="1">
    <source>
        <dbReference type="SAM" id="Coils"/>
    </source>
</evidence>